<name>A0A843TYE7_COLES</name>
<keyword evidence="3" id="KW-1185">Reference proteome</keyword>
<dbReference type="EMBL" id="NMUH01000215">
    <property type="protein sequence ID" value="MQL74580.1"/>
    <property type="molecule type" value="Genomic_DNA"/>
</dbReference>
<feature type="compositionally biased region" description="Pro residues" evidence="1">
    <location>
        <begin position="113"/>
        <end position="125"/>
    </location>
</feature>
<gene>
    <name evidence="2" type="ORF">Taro_006940</name>
</gene>
<feature type="non-terminal residue" evidence="2">
    <location>
        <position position="1"/>
    </location>
</feature>
<comment type="caution">
    <text evidence="2">The sequence shown here is derived from an EMBL/GenBank/DDBJ whole genome shotgun (WGS) entry which is preliminary data.</text>
</comment>
<feature type="region of interest" description="Disordered" evidence="1">
    <location>
        <begin position="105"/>
        <end position="138"/>
    </location>
</feature>
<reference evidence="2" key="1">
    <citation type="submission" date="2017-07" db="EMBL/GenBank/DDBJ databases">
        <title>Taro Niue Genome Assembly and Annotation.</title>
        <authorList>
            <person name="Atibalentja N."/>
            <person name="Keating K."/>
            <person name="Fields C.J."/>
        </authorList>
    </citation>
    <scope>NUCLEOTIDE SEQUENCE</scope>
    <source>
        <strain evidence="2">Niue_2</strain>
        <tissue evidence="2">Leaf</tissue>
    </source>
</reference>
<dbReference type="AlphaFoldDB" id="A0A843TYE7"/>
<sequence>QWISDRKFVVAIPWLTIYNYKRPKPFSPSDETFSPHFPLLFFLPSSAIEPIAPCRRCPIAERALARRRCPIAERALTRRRCTVAEHPVAERPVPVAERPVVITPSPRHRLLPSPSPPRRVPWSPPHRPHPPARRRSRHRLNVRDTQLPVPPAVFWSSGTIVDSETNLPATAYTVLPSAFRSTMSRYPRGKTRSDSPEGLQLDLKRTRYREFSLRLHCVHSRTSSGCPEPCSEHTRFLPVPDRVAIPSSRSATLAAKMGSNRTMTLKVIRAHNEDCMVHNEDCKCLLRLMCVPVDEVIGEQTSSDADGDDLETHLVDD</sequence>
<evidence type="ECO:0000313" key="2">
    <source>
        <dbReference type="EMBL" id="MQL74580.1"/>
    </source>
</evidence>
<dbReference type="OrthoDB" id="2747330at2759"/>
<evidence type="ECO:0000313" key="3">
    <source>
        <dbReference type="Proteomes" id="UP000652761"/>
    </source>
</evidence>
<dbReference type="Proteomes" id="UP000652761">
    <property type="component" value="Unassembled WGS sequence"/>
</dbReference>
<organism evidence="2 3">
    <name type="scientific">Colocasia esculenta</name>
    <name type="common">Wild taro</name>
    <name type="synonym">Arum esculentum</name>
    <dbReference type="NCBI Taxonomy" id="4460"/>
    <lineage>
        <taxon>Eukaryota</taxon>
        <taxon>Viridiplantae</taxon>
        <taxon>Streptophyta</taxon>
        <taxon>Embryophyta</taxon>
        <taxon>Tracheophyta</taxon>
        <taxon>Spermatophyta</taxon>
        <taxon>Magnoliopsida</taxon>
        <taxon>Liliopsida</taxon>
        <taxon>Araceae</taxon>
        <taxon>Aroideae</taxon>
        <taxon>Colocasieae</taxon>
        <taxon>Colocasia</taxon>
    </lineage>
</organism>
<evidence type="ECO:0000256" key="1">
    <source>
        <dbReference type="SAM" id="MobiDB-lite"/>
    </source>
</evidence>
<protein>
    <submittedName>
        <fullName evidence="2">Uncharacterized protein</fullName>
    </submittedName>
</protein>
<proteinExistence type="predicted"/>
<accession>A0A843TYE7</accession>
<feature type="compositionally biased region" description="Basic residues" evidence="1">
    <location>
        <begin position="126"/>
        <end position="138"/>
    </location>
</feature>